<evidence type="ECO:0000313" key="2">
    <source>
        <dbReference type="Proteomes" id="UP000076882"/>
    </source>
</evidence>
<protein>
    <submittedName>
        <fullName evidence="1">Uncharacterized protein</fullName>
    </submittedName>
</protein>
<dbReference type="AlphaFoldDB" id="A0A165RVC3"/>
<name>A0A165RVC3_LACPN</name>
<organism evidence="1 2">
    <name type="scientific">Lactiplantibacillus plantarum</name>
    <name type="common">Lactobacillus plantarum</name>
    <dbReference type="NCBI Taxonomy" id="1590"/>
    <lineage>
        <taxon>Bacteria</taxon>
        <taxon>Bacillati</taxon>
        <taxon>Bacillota</taxon>
        <taxon>Bacilli</taxon>
        <taxon>Lactobacillales</taxon>
        <taxon>Lactobacillaceae</taxon>
        <taxon>Lactiplantibacillus</taxon>
    </lineage>
</organism>
<dbReference type="Proteomes" id="UP000076882">
    <property type="component" value="Unassembled WGS sequence"/>
</dbReference>
<comment type="caution">
    <text evidence="1">The sequence shown here is derived from an EMBL/GenBank/DDBJ whole genome shotgun (WGS) entry which is preliminary data.</text>
</comment>
<dbReference type="EMBL" id="LUXM01000024">
    <property type="protein sequence ID" value="KZU95900.1"/>
    <property type="molecule type" value="Genomic_DNA"/>
</dbReference>
<sequence>MKIAWKNNAYSKTISLVIEGNRTKFAFDYSGDGIVILKLGTKIPTLPVDITLVDFIKKWGPQNENEQLSIFKSILVALIDAKLTEPGQVYFKLNEDMYAFVAAISPSLIDNYIDFAADQYGIWLTNFLKNKLENSKKKQLSVV</sequence>
<reference evidence="1 2" key="1">
    <citation type="submission" date="2016-03" db="EMBL/GenBank/DDBJ databases">
        <title>Comparative genomics of 54 Lactobacillus plantarum strains reveals genomic uncoupling from niche constraints.</title>
        <authorList>
            <person name="Martino M.E."/>
        </authorList>
    </citation>
    <scope>NUCLEOTIDE SEQUENCE [LARGE SCALE GENOMIC DNA]</scope>
    <source>
        <strain evidence="1 2">19.1</strain>
    </source>
</reference>
<dbReference type="PATRIC" id="fig|1590.201.peg.947"/>
<gene>
    <name evidence="1" type="ORF">Lp19_1179</name>
</gene>
<accession>A0A165RVC3</accession>
<evidence type="ECO:0000313" key="1">
    <source>
        <dbReference type="EMBL" id="KZU95900.1"/>
    </source>
</evidence>
<proteinExistence type="predicted"/>